<proteinExistence type="predicted"/>
<feature type="compositionally biased region" description="Low complexity" evidence="1">
    <location>
        <begin position="1425"/>
        <end position="1443"/>
    </location>
</feature>
<feature type="region of interest" description="Disordered" evidence="1">
    <location>
        <begin position="1"/>
        <end position="126"/>
    </location>
</feature>
<evidence type="ECO:0000313" key="3">
    <source>
        <dbReference type="EMBL" id="KAF8480029.1"/>
    </source>
</evidence>
<dbReference type="Proteomes" id="UP000759537">
    <property type="component" value="Unassembled WGS sequence"/>
</dbReference>
<dbReference type="InterPro" id="IPR039662">
    <property type="entry name" value="Cohesin_Scc3/SA"/>
</dbReference>
<feature type="compositionally biased region" description="Low complexity" evidence="1">
    <location>
        <begin position="1353"/>
        <end position="1375"/>
    </location>
</feature>
<feature type="compositionally biased region" description="Polar residues" evidence="1">
    <location>
        <begin position="111"/>
        <end position="126"/>
    </location>
</feature>
<feature type="region of interest" description="Disordered" evidence="1">
    <location>
        <begin position="1207"/>
        <end position="1455"/>
    </location>
</feature>
<dbReference type="PROSITE" id="PS51425">
    <property type="entry name" value="SCD"/>
    <property type="match status" value="1"/>
</dbReference>
<dbReference type="InterPro" id="IPR013721">
    <property type="entry name" value="STAG"/>
</dbReference>
<dbReference type="InterPro" id="IPR056396">
    <property type="entry name" value="HEAT_SCC3-SA"/>
</dbReference>
<dbReference type="SUPFAM" id="SSF48371">
    <property type="entry name" value="ARM repeat"/>
    <property type="match status" value="1"/>
</dbReference>
<comment type="caution">
    <text evidence="3">The sequence shown here is derived from an EMBL/GenBank/DDBJ whole genome shotgun (WGS) entry which is preliminary data.</text>
</comment>
<dbReference type="OrthoDB" id="498590at2759"/>
<feature type="compositionally biased region" description="Basic residues" evidence="1">
    <location>
        <begin position="9"/>
        <end position="21"/>
    </location>
</feature>
<dbReference type="GO" id="GO:0007062">
    <property type="term" value="P:sister chromatid cohesion"/>
    <property type="evidence" value="ECO:0007669"/>
    <property type="project" value="UniProtKB-ARBA"/>
</dbReference>
<dbReference type="GO" id="GO:0008278">
    <property type="term" value="C:cohesin complex"/>
    <property type="evidence" value="ECO:0007669"/>
    <property type="project" value="TreeGrafter"/>
</dbReference>
<dbReference type="Pfam" id="PF21581">
    <property type="entry name" value="SCD"/>
    <property type="match status" value="1"/>
</dbReference>
<feature type="compositionally biased region" description="Low complexity" evidence="1">
    <location>
        <begin position="1401"/>
        <end position="1418"/>
    </location>
</feature>
<feature type="compositionally biased region" description="Basic and acidic residues" evidence="1">
    <location>
        <begin position="1287"/>
        <end position="1297"/>
    </location>
</feature>
<evidence type="ECO:0000259" key="2">
    <source>
        <dbReference type="PROSITE" id="PS51425"/>
    </source>
</evidence>
<feature type="compositionally biased region" description="Pro residues" evidence="1">
    <location>
        <begin position="1263"/>
        <end position="1279"/>
    </location>
</feature>
<feature type="compositionally biased region" description="Acidic residues" evidence="1">
    <location>
        <begin position="1250"/>
        <end position="1260"/>
    </location>
</feature>
<organism evidence="3 4">
    <name type="scientific">Russula ochroleuca</name>
    <dbReference type="NCBI Taxonomy" id="152965"/>
    <lineage>
        <taxon>Eukaryota</taxon>
        <taxon>Fungi</taxon>
        <taxon>Dikarya</taxon>
        <taxon>Basidiomycota</taxon>
        <taxon>Agaricomycotina</taxon>
        <taxon>Agaricomycetes</taxon>
        <taxon>Russulales</taxon>
        <taxon>Russulaceae</taxon>
        <taxon>Russula</taxon>
    </lineage>
</organism>
<evidence type="ECO:0000256" key="1">
    <source>
        <dbReference type="SAM" id="MobiDB-lite"/>
    </source>
</evidence>
<dbReference type="GO" id="GO:0000785">
    <property type="term" value="C:chromatin"/>
    <property type="evidence" value="ECO:0007669"/>
    <property type="project" value="TreeGrafter"/>
</dbReference>
<reference evidence="3" key="1">
    <citation type="submission" date="2019-10" db="EMBL/GenBank/DDBJ databases">
        <authorList>
            <consortium name="DOE Joint Genome Institute"/>
            <person name="Kuo A."/>
            <person name="Miyauchi S."/>
            <person name="Kiss E."/>
            <person name="Drula E."/>
            <person name="Kohler A."/>
            <person name="Sanchez-Garcia M."/>
            <person name="Andreopoulos B."/>
            <person name="Barry K.W."/>
            <person name="Bonito G."/>
            <person name="Buee M."/>
            <person name="Carver A."/>
            <person name="Chen C."/>
            <person name="Cichocki N."/>
            <person name="Clum A."/>
            <person name="Culley D."/>
            <person name="Crous P.W."/>
            <person name="Fauchery L."/>
            <person name="Girlanda M."/>
            <person name="Hayes R."/>
            <person name="Keri Z."/>
            <person name="LaButti K."/>
            <person name="Lipzen A."/>
            <person name="Lombard V."/>
            <person name="Magnuson J."/>
            <person name="Maillard F."/>
            <person name="Morin E."/>
            <person name="Murat C."/>
            <person name="Nolan M."/>
            <person name="Ohm R."/>
            <person name="Pangilinan J."/>
            <person name="Pereira M."/>
            <person name="Perotto S."/>
            <person name="Peter M."/>
            <person name="Riley R."/>
            <person name="Sitrit Y."/>
            <person name="Stielow B."/>
            <person name="Szollosi G."/>
            <person name="Zifcakova L."/>
            <person name="Stursova M."/>
            <person name="Spatafora J.W."/>
            <person name="Tedersoo L."/>
            <person name="Vaario L.-M."/>
            <person name="Yamada A."/>
            <person name="Yan M."/>
            <person name="Wang P."/>
            <person name="Xu J."/>
            <person name="Bruns T."/>
            <person name="Baldrian P."/>
            <person name="Vilgalys R."/>
            <person name="Henrissat B."/>
            <person name="Grigoriev I.V."/>
            <person name="Hibbett D."/>
            <person name="Nagy L.G."/>
            <person name="Martin F.M."/>
        </authorList>
    </citation>
    <scope>NUCLEOTIDE SEQUENCE</scope>
    <source>
        <strain evidence="3">Prilba</strain>
    </source>
</reference>
<feature type="compositionally biased region" description="Basic residues" evidence="1">
    <location>
        <begin position="80"/>
        <end position="94"/>
    </location>
</feature>
<feature type="compositionally biased region" description="Basic and acidic residues" evidence="1">
    <location>
        <begin position="1389"/>
        <end position="1400"/>
    </location>
</feature>
<feature type="compositionally biased region" description="Basic and acidic residues" evidence="1">
    <location>
        <begin position="966"/>
        <end position="976"/>
    </location>
</feature>
<accession>A0A9P5T8Q1</accession>
<dbReference type="Gene3D" id="1.25.10.10">
    <property type="entry name" value="Leucine-rich Repeat Variant"/>
    <property type="match status" value="1"/>
</dbReference>
<reference evidence="3" key="2">
    <citation type="journal article" date="2020" name="Nat. Commun.">
        <title>Large-scale genome sequencing of mycorrhizal fungi provides insights into the early evolution of symbiotic traits.</title>
        <authorList>
            <person name="Miyauchi S."/>
            <person name="Kiss E."/>
            <person name="Kuo A."/>
            <person name="Drula E."/>
            <person name="Kohler A."/>
            <person name="Sanchez-Garcia M."/>
            <person name="Morin E."/>
            <person name="Andreopoulos B."/>
            <person name="Barry K.W."/>
            <person name="Bonito G."/>
            <person name="Buee M."/>
            <person name="Carver A."/>
            <person name="Chen C."/>
            <person name="Cichocki N."/>
            <person name="Clum A."/>
            <person name="Culley D."/>
            <person name="Crous P.W."/>
            <person name="Fauchery L."/>
            <person name="Girlanda M."/>
            <person name="Hayes R.D."/>
            <person name="Keri Z."/>
            <person name="LaButti K."/>
            <person name="Lipzen A."/>
            <person name="Lombard V."/>
            <person name="Magnuson J."/>
            <person name="Maillard F."/>
            <person name="Murat C."/>
            <person name="Nolan M."/>
            <person name="Ohm R.A."/>
            <person name="Pangilinan J."/>
            <person name="Pereira M.F."/>
            <person name="Perotto S."/>
            <person name="Peter M."/>
            <person name="Pfister S."/>
            <person name="Riley R."/>
            <person name="Sitrit Y."/>
            <person name="Stielow J.B."/>
            <person name="Szollosi G."/>
            <person name="Zifcakova L."/>
            <person name="Stursova M."/>
            <person name="Spatafora J.W."/>
            <person name="Tedersoo L."/>
            <person name="Vaario L.M."/>
            <person name="Yamada A."/>
            <person name="Yan M."/>
            <person name="Wang P."/>
            <person name="Xu J."/>
            <person name="Bruns T."/>
            <person name="Baldrian P."/>
            <person name="Vilgalys R."/>
            <person name="Dunand C."/>
            <person name="Henrissat B."/>
            <person name="Grigoriev I.V."/>
            <person name="Hibbett D."/>
            <person name="Nagy L.G."/>
            <person name="Martin F.M."/>
        </authorList>
    </citation>
    <scope>NUCLEOTIDE SEQUENCE</scope>
    <source>
        <strain evidence="3">Prilba</strain>
    </source>
</reference>
<feature type="compositionally biased region" description="Basic and acidic residues" evidence="1">
    <location>
        <begin position="1214"/>
        <end position="1223"/>
    </location>
</feature>
<evidence type="ECO:0000313" key="4">
    <source>
        <dbReference type="Proteomes" id="UP000759537"/>
    </source>
</evidence>
<dbReference type="Pfam" id="PF08514">
    <property type="entry name" value="STAG"/>
    <property type="match status" value="1"/>
</dbReference>
<dbReference type="PANTHER" id="PTHR11199">
    <property type="entry name" value="STROMAL ANTIGEN"/>
    <property type="match status" value="1"/>
</dbReference>
<feature type="compositionally biased region" description="Low complexity" evidence="1">
    <location>
        <begin position="1335"/>
        <end position="1344"/>
    </location>
</feature>
<protein>
    <recommendedName>
        <fullName evidence="2">SCD domain-containing protein</fullName>
    </recommendedName>
</protein>
<dbReference type="InterPro" id="IPR011989">
    <property type="entry name" value="ARM-like"/>
</dbReference>
<feature type="domain" description="SCD" evidence="2">
    <location>
        <begin position="350"/>
        <end position="435"/>
    </location>
</feature>
<dbReference type="InterPro" id="IPR016024">
    <property type="entry name" value="ARM-type_fold"/>
</dbReference>
<dbReference type="Pfam" id="PF24571">
    <property type="entry name" value="HEAT_SCC3-SA"/>
    <property type="match status" value="1"/>
</dbReference>
<sequence>MSGSESAHGPRRSQRERKQVHHFTSGPSQKRKHDRLDSHDDEDEHVEGRLSDADDLPSPDENEQGDYGVQKARGKPGPSPKKKGKPKAPKRTRVTKPGYARDTSARKSKKSQANGDASNTNKIPQDFKINTDNPLFNAIMNPSAALQSTVEDFLDSLKETPGAAQAELVNCILRACGCNDTVNEDETVDYDGVVDALDNFTEALKQDDSPLYPLTSRLPIFKRFRKSLSEFLERLIISAAELGVLYTTDLMATIQTWITCMSSSQLRSFRHTATVVALEILTALCDVAAAVDKEADVLNRQKAAERKRKAGNKTKTVTGREKELESKAAEVRQRKSSLAEFLKELVDSVFVNRYRDLDPSIRAECVHSIGLWFKKYPGHFLDGTYLRYVGWVLSDANTHVRLEAVKALSGVYEISDYIGSLQTFTERFKPRLVEMATRDTELAVRVTVIGVLGAIDAHQLLEDEQREELCMLVFDEEAKVRKAVSAFVRGVWAEIVEEQLAGGKAGKQERIRAGIKALGKLLVRLAKPLGKKAVVAEDEEESPNRATPCPMSRRVREVAALIGTEQRGRIALAVEALWEDVESVSDWEALLEVLLLDHSAGSETIHESRGRRSKSNKGSTDSVVHEVWRLEEVEETVLLEVFVASLGKAKASAAAAKKGEEDTVVSDTTRALIKSLPGLFAKHQTDEARIAVVLSIPLLMNLDLYLEMRMTAAYASLWDDIIKQFTSHSSPVVLSHAVATIRHLMDATSLSNTNNTKILELEDKLATCLRDAVAGRDELEIASFTEDEVLLLGATCARLSMLAGVRDMSSWMEEDEGGKQSSAWDIVSALLDRGRLGYREEEAMIDQALNLLTLHIIWKARRLSAEVQPSPDDGRLGESFREQRESLLKRLVEYSVGSQSNTTEGVRKAAFQNLLNLHILFCPPRDSEAEDPPRTLLSLTLDEEVQLRCAALVQAEIERFTEEVAEHGEAADRSGDEGVSDDDAAPKKSTRRRNRKALNGTKDIGAAVLAGKQTTRVQLEQEYVFMGIISTFLRAIRAGAIHPSHSAVLLTHHGRLGVAFDHCSKIVVDVLREEGMYKGHGDVVVGVITSALKDSFTLLLEDLAPDETHSVSLAKSLVPCLIMRGAQLAVVRKLEGQHVITIHTQLLGWIAKRLGVYESNKNQGKKETAILFFRVLQPLLAPLDSRDALAIKAYLEQVLAQAKVKVSATSPTWEPHRAYERRLSNIMSKTKGGASRPRGRPANKPRELATSDEESGEQSGEEVPPPPQQDPATQPPRPRPAYRTRSRSAEVDARSASEDDGEDKSEAEATSSPAGGKKRSASSTRARARARRSQSRGQSQSRSVSRSKRPRTRSLSAAVSEEGARSARSSSPEGEVTPKASRKRARAARHAEEGGVRVEALEGVEGEGVTQQQGVENVLNEERTASSSSPARIASRASSAGAPEEFQVRRKRARH</sequence>
<name>A0A9P5T8Q1_9AGAM</name>
<gene>
    <name evidence="3" type="ORF">DFH94DRAFT_739796</name>
</gene>
<dbReference type="GO" id="GO:0005634">
    <property type="term" value="C:nucleus"/>
    <property type="evidence" value="ECO:0007669"/>
    <property type="project" value="TreeGrafter"/>
</dbReference>
<feature type="compositionally biased region" description="Acidic residues" evidence="1">
    <location>
        <begin position="53"/>
        <end position="64"/>
    </location>
</feature>
<dbReference type="PANTHER" id="PTHR11199:SF0">
    <property type="entry name" value="LD34181P-RELATED"/>
    <property type="match status" value="1"/>
</dbReference>
<feature type="region of interest" description="Disordered" evidence="1">
    <location>
        <begin position="966"/>
        <end position="997"/>
    </location>
</feature>
<keyword evidence="4" id="KW-1185">Reference proteome</keyword>
<feature type="compositionally biased region" description="Basic residues" evidence="1">
    <location>
        <begin position="1316"/>
        <end position="1334"/>
    </location>
</feature>
<dbReference type="GO" id="GO:0003682">
    <property type="term" value="F:chromatin binding"/>
    <property type="evidence" value="ECO:0007669"/>
    <property type="project" value="TreeGrafter"/>
</dbReference>
<dbReference type="InterPro" id="IPR020839">
    <property type="entry name" value="SCD"/>
</dbReference>
<dbReference type="EMBL" id="WHVB01000008">
    <property type="protein sequence ID" value="KAF8480029.1"/>
    <property type="molecule type" value="Genomic_DNA"/>
</dbReference>